<dbReference type="EMBL" id="CAJVQB010001511">
    <property type="protein sequence ID" value="CAG8538834.1"/>
    <property type="molecule type" value="Genomic_DNA"/>
</dbReference>
<evidence type="ECO:0000313" key="2">
    <source>
        <dbReference type="Proteomes" id="UP000789901"/>
    </source>
</evidence>
<protein>
    <submittedName>
        <fullName evidence="1">33965_t:CDS:1</fullName>
    </submittedName>
</protein>
<proteinExistence type="predicted"/>
<dbReference type="Proteomes" id="UP000789901">
    <property type="component" value="Unassembled WGS sequence"/>
</dbReference>
<keyword evidence="2" id="KW-1185">Reference proteome</keyword>
<name>A0ABN7U8Y3_GIGMA</name>
<reference evidence="1 2" key="1">
    <citation type="submission" date="2021-06" db="EMBL/GenBank/DDBJ databases">
        <authorList>
            <person name="Kallberg Y."/>
            <person name="Tangrot J."/>
            <person name="Rosling A."/>
        </authorList>
    </citation>
    <scope>NUCLEOTIDE SEQUENCE [LARGE SCALE GENOMIC DNA]</scope>
    <source>
        <strain evidence="1 2">120-4 pot B 10/14</strain>
    </source>
</reference>
<accession>A0ABN7U8Y3</accession>
<sequence>MSIQEEWNEELDHFSYADFTDLRKIDNAVWKDGNIIVALKSLKENKSFNMIIKEVGIVKNYHFVL</sequence>
<organism evidence="1 2">
    <name type="scientific">Gigaspora margarita</name>
    <dbReference type="NCBI Taxonomy" id="4874"/>
    <lineage>
        <taxon>Eukaryota</taxon>
        <taxon>Fungi</taxon>
        <taxon>Fungi incertae sedis</taxon>
        <taxon>Mucoromycota</taxon>
        <taxon>Glomeromycotina</taxon>
        <taxon>Glomeromycetes</taxon>
        <taxon>Diversisporales</taxon>
        <taxon>Gigasporaceae</taxon>
        <taxon>Gigaspora</taxon>
    </lineage>
</organism>
<gene>
    <name evidence="1" type="ORF">GMARGA_LOCUS3983</name>
</gene>
<evidence type="ECO:0000313" key="1">
    <source>
        <dbReference type="EMBL" id="CAG8538834.1"/>
    </source>
</evidence>
<comment type="caution">
    <text evidence="1">The sequence shown here is derived from an EMBL/GenBank/DDBJ whole genome shotgun (WGS) entry which is preliminary data.</text>
</comment>